<dbReference type="RefSeq" id="XP_046067944.1">
    <property type="nucleotide sequence ID" value="XM_046214429.1"/>
</dbReference>
<keyword evidence="5 6" id="KW-0472">Membrane</keyword>
<feature type="transmembrane region" description="Helical" evidence="6">
    <location>
        <begin position="114"/>
        <end position="133"/>
    </location>
</feature>
<gene>
    <name evidence="7" type="ORF">BGW36DRAFT_362971</name>
</gene>
<comment type="caution">
    <text evidence="7">The sequence shown here is derived from an EMBL/GenBank/DDBJ whole genome shotgun (WGS) entry which is preliminary data.</text>
</comment>
<dbReference type="InterPro" id="IPR036259">
    <property type="entry name" value="MFS_trans_sf"/>
</dbReference>
<keyword evidence="8" id="KW-1185">Reference proteome</keyword>
<evidence type="ECO:0000256" key="1">
    <source>
        <dbReference type="ARBA" id="ARBA00004141"/>
    </source>
</evidence>
<reference evidence="7" key="1">
    <citation type="submission" date="2021-12" db="EMBL/GenBank/DDBJ databases">
        <title>Convergent genome expansion in fungi linked to evolution of root-endophyte symbiosis.</title>
        <authorList>
            <consortium name="DOE Joint Genome Institute"/>
            <person name="Ke Y.-H."/>
            <person name="Bonito G."/>
            <person name="Liao H.-L."/>
            <person name="Looney B."/>
            <person name="Rojas-Flechas A."/>
            <person name="Nash J."/>
            <person name="Hameed K."/>
            <person name="Schadt C."/>
            <person name="Martin F."/>
            <person name="Crous P.W."/>
            <person name="Miettinen O."/>
            <person name="Magnuson J.K."/>
            <person name="Labbe J."/>
            <person name="Jacobson D."/>
            <person name="Doktycz M.J."/>
            <person name="Veneault-Fourrey C."/>
            <person name="Kuo A."/>
            <person name="Mondo S."/>
            <person name="Calhoun S."/>
            <person name="Riley R."/>
            <person name="Ohm R."/>
            <person name="LaButti K."/>
            <person name="Andreopoulos B."/>
            <person name="Pangilinan J."/>
            <person name="Nolan M."/>
            <person name="Tritt A."/>
            <person name="Clum A."/>
            <person name="Lipzen A."/>
            <person name="Daum C."/>
            <person name="Barry K."/>
            <person name="Grigoriev I.V."/>
            <person name="Vilgalys R."/>
        </authorList>
    </citation>
    <scope>NUCLEOTIDE SEQUENCE</scope>
    <source>
        <strain evidence="7">PMI_201</strain>
    </source>
</reference>
<dbReference type="AlphaFoldDB" id="A0AAD4PWF4"/>
<dbReference type="GO" id="GO:0022857">
    <property type="term" value="F:transmembrane transporter activity"/>
    <property type="evidence" value="ECO:0007669"/>
    <property type="project" value="InterPro"/>
</dbReference>
<dbReference type="Proteomes" id="UP001201262">
    <property type="component" value="Unassembled WGS sequence"/>
</dbReference>
<accession>A0AAD4PWF4</accession>
<organism evidence="7 8">
    <name type="scientific">Talaromyces proteolyticus</name>
    <dbReference type="NCBI Taxonomy" id="1131652"/>
    <lineage>
        <taxon>Eukaryota</taxon>
        <taxon>Fungi</taxon>
        <taxon>Dikarya</taxon>
        <taxon>Ascomycota</taxon>
        <taxon>Pezizomycotina</taxon>
        <taxon>Eurotiomycetes</taxon>
        <taxon>Eurotiomycetidae</taxon>
        <taxon>Eurotiales</taxon>
        <taxon>Trichocomaceae</taxon>
        <taxon>Talaromyces</taxon>
        <taxon>Talaromyces sect. Bacilispori</taxon>
    </lineage>
</organism>
<dbReference type="PANTHER" id="PTHR43791">
    <property type="entry name" value="PERMEASE-RELATED"/>
    <property type="match status" value="1"/>
</dbReference>
<feature type="transmembrane region" description="Helical" evidence="6">
    <location>
        <begin position="384"/>
        <end position="409"/>
    </location>
</feature>
<name>A0AAD4PWF4_9EURO</name>
<feature type="transmembrane region" description="Helical" evidence="6">
    <location>
        <begin position="139"/>
        <end position="162"/>
    </location>
</feature>
<feature type="transmembrane region" description="Helical" evidence="6">
    <location>
        <begin position="320"/>
        <end position="341"/>
    </location>
</feature>
<feature type="transmembrane region" description="Helical" evidence="6">
    <location>
        <begin position="237"/>
        <end position="257"/>
    </location>
</feature>
<sequence length="441" mass="48627">MSDWLLQKEGLSQDAYGKAQSLEKGGRTTNTNSCEEDTLAVLSLRNLLFDICLLFYILNYLDRGALAFVRPVGIEDELHLNGVQFDTCLSILYVGYCLFQIPSNLILSKLKPSLYLPACMIIWGIVSGTSAAANNYASLVIIRFILGVVQAPFFPGAIFLISSWYTKKEMAMRCAWLYAGNFISNAFGSLIALGVTETLAGVHGLSSGRWLYIIEASMTGFMQAARDYRTWIISTNHIFITTGAGLVVFFPTVASTLGFSTRITYVLSAPPYLLAVVTAIYSCHRADISEQRSCYMVGTLGVALVGLIILSSSSNTAARYFSLFLITSVMWVSYNCNLAWISDCMPRPIQKKAVAIGIVSMLGQAGNRKIIAGYIYPKTQSPRYWMAATIEAVAIVLAMITTLAFRGLLGRENKRLDQRDRNELGNQITSEAGNKNFRYVL</sequence>
<evidence type="ECO:0000256" key="5">
    <source>
        <dbReference type="ARBA" id="ARBA00023136"/>
    </source>
</evidence>
<evidence type="ECO:0000313" key="8">
    <source>
        <dbReference type="Proteomes" id="UP001201262"/>
    </source>
</evidence>
<dbReference type="FunFam" id="1.20.1250.20:FF:000057">
    <property type="entry name" value="MFS general substrate transporter"/>
    <property type="match status" value="1"/>
</dbReference>
<evidence type="ECO:0000256" key="2">
    <source>
        <dbReference type="ARBA" id="ARBA00022448"/>
    </source>
</evidence>
<evidence type="ECO:0000256" key="6">
    <source>
        <dbReference type="SAM" id="Phobius"/>
    </source>
</evidence>
<dbReference type="PANTHER" id="PTHR43791:SF92">
    <property type="entry name" value="AGL026WP"/>
    <property type="match status" value="1"/>
</dbReference>
<dbReference type="Pfam" id="PF07690">
    <property type="entry name" value="MFS_1"/>
    <property type="match status" value="1"/>
</dbReference>
<keyword evidence="4 6" id="KW-1133">Transmembrane helix</keyword>
<dbReference type="GeneID" id="70244716"/>
<feature type="transmembrane region" description="Helical" evidence="6">
    <location>
        <begin position="263"/>
        <end position="282"/>
    </location>
</feature>
<dbReference type="Gene3D" id="1.20.1250.20">
    <property type="entry name" value="MFS general substrate transporter like domains"/>
    <property type="match status" value="2"/>
</dbReference>
<dbReference type="EMBL" id="JAJTJA010000011">
    <property type="protein sequence ID" value="KAH8691947.1"/>
    <property type="molecule type" value="Genomic_DNA"/>
</dbReference>
<proteinExistence type="predicted"/>
<feature type="transmembrane region" description="Helical" evidence="6">
    <location>
        <begin position="174"/>
        <end position="195"/>
    </location>
</feature>
<evidence type="ECO:0000256" key="3">
    <source>
        <dbReference type="ARBA" id="ARBA00022692"/>
    </source>
</evidence>
<feature type="transmembrane region" description="Helical" evidence="6">
    <location>
        <begin position="294"/>
        <end position="314"/>
    </location>
</feature>
<dbReference type="InterPro" id="IPR011701">
    <property type="entry name" value="MFS"/>
</dbReference>
<evidence type="ECO:0000256" key="4">
    <source>
        <dbReference type="ARBA" id="ARBA00022989"/>
    </source>
</evidence>
<keyword evidence="3 6" id="KW-0812">Transmembrane</keyword>
<dbReference type="GO" id="GO:0016020">
    <property type="term" value="C:membrane"/>
    <property type="evidence" value="ECO:0007669"/>
    <property type="project" value="UniProtKB-SubCell"/>
</dbReference>
<evidence type="ECO:0000313" key="7">
    <source>
        <dbReference type="EMBL" id="KAH8691947.1"/>
    </source>
</evidence>
<protein>
    <submittedName>
        <fullName evidence="7">Major facilitator superfamily domain-containing protein</fullName>
    </submittedName>
</protein>
<keyword evidence="2" id="KW-0813">Transport</keyword>
<comment type="subcellular location">
    <subcellularLocation>
        <location evidence="1">Membrane</location>
        <topology evidence="1">Multi-pass membrane protein</topology>
    </subcellularLocation>
</comment>
<dbReference type="SUPFAM" id="SSF103473">
    <property type="entry name" value="MFS general substrate transporter"/>
    <property type="match status" value="1"/>
</dbReference>